<feature type="compositionally biased region" description="Low complexity" evidence="5">
    <location>
        <begin position="1"/>
        <end position="21"/>
    </location>
</feature>
<dbReference type="RefSeq" id="XP_025363594.1">
    <property type="nucleotide sequence ID" value="XM_025507327.1"/>
</dbReference>
<reference evidence="7 8" key="1">
    <citation type="journal article" date="2018" name="Mol. Biol. Evol.">
        <title>Broad Genomic Sampling Reveals a Smut Pathogenic Ancestry of the Fungal Clade Ustilaginomycotina.</title>
        <authorList>
            <person name="Kijpornyongpan T."/>
            <person name="Mondo S.J."/>
            <person name="Barry K."/>
            <person name="Sandor L."/>
            <person name="Lee J."/>
            <person name="Lipzen A."/>
            <person name="Pangilinan J."/>
            <person name="LaButti K."/>
            <person name="Hainaut M."/>
            <person name="Henrissat B."/>
            <person name="Grigoriev I.V."/>
            <person name="Spatafora J.W."/>
            <person name="Aime M.C."/>
        </authorList>
    </citation>
    <scope>NUCLEOTIDE SEQUENCE [LARGE SCALE GENOMIC DNA]</scope>
    <source>
        <strain evidence="7 8">MCA 5214</strain>
    </source>
</reference>
<keyword evidence="3 6" id="KW-1133">Transmembrane helix</keyword>
<dbReference type="SUPFAM" id="SSF103473">
    <property type="entry name" value="MFS general substrate transporter"/>
    <property type="match status" value="2"/>
</dbReference>
<proteinExistence type="predicted"/>
<dbReference type="EMBL" id="KZ819664">
    <property type="protein sequence ID" value="PWN28982.1"/>
    <property type="molecule type" value="Genomic_DNA"/>
</dbReference>
<evidence type="ECO:0000256" key="4">
    <source>
        <dbReference type="ARBA" id="ARBA00023136"/>
    </source>
</evidence>
<feature type="transmembrane region" description="Helical" evidence="6">
    <location>
        <begin position="666"/>
        <end position="689"/>
    </location>
</feature>
<feature type="transmembrane region" description="Helical" evidence="6">
    <location>
        <begin position="446"/>
        <end position="469"/>
    </location>
</feature>
<feature type="transmembrane region" description="Helical" evidence="6">
    <location>
        <begin position="481"/>
        <end position="504"/>
    </location>
</feature>
<feature type="compositionally biased region" description="Low complexity" evidence="5">
    <location>
        <begin position="29"/>
        <end position="42"/>
    </location>
</feature>
<dbReference type="GO" id="GO:0016020">
    <property type="term" value="C:membrane"/>
    <property type="evidence" value="ECO:0007669"/>
    <property type="project" value="UniProtKB-SubCell"/>
</dbReference>
<keyword evidence="4 6" id="KW-0472">Membrane</keyword>
<evidence type="ECO:0000256" key="3">
    <source>
        <dbReference type="ARBA" id="ARBA00022989"/>
    </source>
</evidence>
<accession>A0A316UUS4</accession>
<dbReference type="OrthoDB" id="3026777at2759"/>
<evidence type="ECO:0000256" key="1">
    <source>
        <dbReference type="ARBA" id="ARBA00004141"/>
    </source>
</evidence>
<feature type="region of interest" description="Disordered" evidence="5">
    <location>
        <begin position="1"/>
        <end position="68"/>
    </location>
</feature>
<dbReference type="GeneID" id="37029150"/>
<keyword evidence="8" id="KW-1185">Reference proteome</keyword>
<evidence type="ECO:0000256" key="6">
    <source>
        <dbReference type="SAM" id="Phobius"/>
    </source>
</evidence>
<evidence type="ECO:0000256" key="5">
    <source>
        <dbReference type="SAM" id="MobiDB-lite"/>
    </source>
</evidence>
<dbReference type="Pfam" id="PF07690">
    <property type="entry name" value="MFS_1"/>
    <property type="match status" value="1"/>
</dbReference>
<name>A0A316UUS4_9BASI</name>
<evidence type="ECO:0000313" key="7">
    <source>
        <dbReference type="EMBL" id="PWN28982.1"/>
    </source>
</evidence>
<dbReference type="PANTHER" id="PTHR23507:SF1">
    <property type="entry name" value="FI18259P1-RELATED"/>
    <property type="match status" value="1"/>
</dbReference>
<gene>
    <name evidence="7" type="ORF">BDZ90DRAFT_237959</name>
</gene>
<comment type="subcellular location">
    <subcellularLocation>
        <location evidence="1">Membrane</location>
        <topology evidence="1">Multi-pass membrane protein</topology>
    </subcellularLocation>
</comment>
<feature type="region of interest" description="Disordered" evidence="5">
    <location>
        <begin position="81"/>
        <end position="113"/>
    </location>
</feature>
<dbReference type="AlphaFoldDB" id="A0A316UUS4"/>
<feature type="transmembrane region" description="Helical" evidence="6">
    <location>
        <begin position="639"/>
        <end position="660"/>
    </location>
</feature>
<feature type="transmembrane region" description="Helical" evidence="6">
    <location>
        <begin position="307"/>
        <end position="330"/>
    </location>
</feature>
<feature type="transmembrane region" description="Helical" evidence="6">
    <location>
        <begin position="207"/>
        <end position="226"/>
    </location>
</feature>
<sequence>MTASTSTAAASSSSPSSAVPSHLRPPAMRRSASSSSGRSNSSGTPLVHPPPPGRVEAGPLAIDSGDPVMGDILYRLDDEQRAPPKTANDSAADVESQPAQGSSGATPPVDPMHDHLAWLQDRPWYRRPSPLWLIPLTTLLAVGGGTIMSAKVQLFNQIVCEELARDASHNLPMPTDGAGILRFPHERPPVSSACLKNPDVAAASADLQMKITITMGILSAITTGWWGGLSDRRGRTKVLAAAVTGLLTADLSYLAVGLLPVASLPFGTHFMIISSVIEGLLGGIATIIAGHQGFISDVTPAGTRAKVFAQLSGCFYLGLTVGPALGGWMAKVTDSLMSTFVFATSTHTLYILLILFVIPESVSPERKRSAMAEFNRRNAPTEGGDSVKMQVRRRLLTPLQPLAMLLPRQVDEVERLQSRPATPMPSLSSHISVSHISRKRKRDWNLTWLSISYFLAMSCMGLMTVKTIYAQEVFGWDATTLGLFLTGISVARVVSLTLVLPVIIKVLHRPPKRVALPQDSADERTGLLLDDEGRTAARSQSTRKSYGATSPHATVEELWTLRAKHLRLLHDSHFDLKLTRASFLIDSVAYATLCFWRTPTGFIFGSLFVSLGAASSASMASLALALLQRPDEAGRLFGAWSIVSAIGSTVLGPLFFTWVFKTWAHTAPWAIFYAGEGVLLAALACTLFIRVRKIKSLPGLPPRPRA</sequence>
<organism evidence="7 8">
    <name type="scientific">Jaminaea rosea</name>
    <dbReference type="NCBI Taxonomy" id="1569628"/>
    <lineage>
        <taxon>Eukaryota</taxon>
        <taxon>Fungi</taxon>
        <taxon>Dikarya</taxon>
        <taxon>Basidiomycota</taxon>
        <taxon>Ustilaginomycotina</taxon>
        <taxon>Exobasidiomycetes</taxon>
        <taxon>Microstromatales</taxon>
        <taxon>Microstromatales incertae sedis</taxon>
        <taxon>Jaminaea</taxon>
    </lineage>
</organism>
<feature type="non-terminal residue" evidence="7">
    <location>
        <position position="706"/>
    </location>
</feature>
<feature type="transmembrane region" description="Helical" evidence="6">
    <location>
        <begin position="271"/>
        <end position="295"/>
    </location>
</feature>
<evidence type="ECO:0000313" key="8">
    <source>
        <dbReference type="Proteomes" id="UP000245884"/>
    </source>
</evidence>
<dbReference type="InterPro" id="IPR011701">
    <property type="entry name" value="MFS"/>
</dbReference>
<dbReference type="Proteomes" id="UP000245884">
    <property type="component" value="Unassembled WGS sequence"/>
</dbReference>
<keyword evidence="2 6" id="KW-0812">Transmembrane</keyword>
<dbReference type="GO" id="GO:0022857">
    <property type="term" value="F:transmembrane transporter activity"/>
    <property type="evidence" value="ECO:0007669"/>
    <property type="project" value="InterPro"/>
</dbReference>
<evidence type="ECO:0000256" key="2">
    <source>
        <dbReference type="ARBA" id="ARBA00022692"/>
    </source>
</evidence>
<feature type="transmembrane region" description="Helical" evidence="6">
    <location>
        <begin position="336"/>
        <end position="358"/>
    </location>
</feature>
<dbReference type="PANTHER" id="PTHR23507">
    <property type="entry name" value="ZGC:174356"/>
    <property type="match status" value="1"/>
</dbReference>
<feature type="transmembrane region" description="Helical" evidence="6">
    <location>
        <begin position="238"/>
        <end position="259"/>
    </location>
</feature>
<dbReference type="InterPro" id="IPR036259">
    <property type="entry name" value="MFS_trans_sf"/>
</dbReference>
<protein>
    <submittedName>
        <fullName evidence="7">MFS general substrate transporter</fullName>
    </submittedName>
</protein>
<dbReference type="Gene3D" id="1.20.1250.20">
    <property type="entry name" value="MFS general substrate transporter like domains"/>
    <property type="match status" value="1"/>
</dbReference>
<feature type="transmembrane region" description="Helical" evidence="6">
    <location>
        <begin position="602"/>
        <end position="627"/>
    </location>
</feature>